<evidence type="ECO:0000256" key="4">
    <source>
        <dbReference type="ARBA" id="ARBA00023125"/>
    </source>
</evidence>
<evidence type="ECO:0000256" key="2">
    <source>
        <dbReference type="ARBA" id="ARBA00013729"/>
    </source>
</evidence>
<evidence type="ECO:0000256" key="8">
    <source>
        <dbReference type="HAMAP-Rule" id="MF_00105"/>
    </source>
</evidence>
<evidence type="ECO:0000256" key="6">
    <source>
        <dbReference type="ARBA" id="ARBA00024916"/>
    </source>
</evidence>
<dbReference type="InterPro" id="IPR022691">
    <property type="entry name" value="Tscrpt_elong_fac_GreA/B_N"/>
</dbReference>
<dbReference type="InterPro" id="IPR036805">
    <property type="entry name" value="Tscrpt_elong_fac_GreA/B_N_sf"/>
</dbReference>
<comment type="similarity">
    <text evidence="1 8">Belongs to the GreA/GreB family.</text>
</comment>
<feature type="domain" description="Transcription elongation factor GreA/GreB N-terminal" evidence="11">
    <location>
        <begin position="10"/>
        <end position="79"/>
    </location>
</feature>
<dbReference type="PIRSF" id="PIRSF006092">
    <property type="entry name" value="GreA_GreB"/>
    <property type="match status" value="1"/>
</dbReference>
<sequence>MSDTTAQASYLTQEAYDRLEAELKYLSSEGRTEISKRIEAARDEGDLRENGGYHAAKEEQGKMEARIRQLTHLLQTAVVGETPPDDDVVEPGMLVTVDMFGDELKFLLGSREILGDGDDIDVYSEKSPMGEAINGKKAGDEATYDAPNGKSITVKILKAKPYRA</sequence>
<accession>A0ABQ6IUC6</accession>
<comment type="function">
    <text evidence="6 8">Necessary for efficient RNA polymerase transcription elongation past template-encoded arresting sites. The arresting sites in DNA have the property of trapping a certain fraction of elongating RNA polymerases that pass through, resulting in locked ternary complexes. Cleavage of the nascent transcript by cleavage factors such as GreA or GreB allows the resumption of elongation from the new 3'terminus. GreA releases sequences of 2 to 3 nucleotides.</text>
</comment>
<evidence type="ECO:0000259" key="10">
    <source>
        <dbReference type="Pfam" id="PF01272"/>
    </source>
</evidence>
<feature type="domain" description="Transcription elongation factor GreA/GreB C-terminal" evidence="10">
    <location>
        <begin position="86"/>
        <end position="160"/>
    </location>
</feature>
<evidence type="ECO:0000256" key="1">
    <source>
        <dbReference type="ARBA" id="ARBA00008213"/>
    </source>
</evidence>
<reference evidence="13" key="1">
    <citation type="journal article" date="2019" name="Int. J. Syst. Evol. Microbiol.">
        <title>The Global Catalogue of Microorganisms (GCM) 10K type strain sequencing project: providing services to taxonomists for standard genome sequencing and annotation.</title>
        <authorList>
            <consortium name="The Broad Institute Genomics Platform"/>
            <consortium name="The Broad Institute Genome Sequencing Center for Infectious Disease"/>
            <person name="Wu L."/>
            <person name="Ma J."/>
        </authorList>
    </citation>
    <scope>NUCLEOTIDE SEQUENCE [LARGE SCALE GENOMIC DNA]</scope>
    <source>
        <strain evidence="13">NBRC 113072</strain>
    </source>
</reference>
<evidence type="ECO:0000313" key="12">
    <source>
        <dbReference type="EMBL" id="GMA40666.1"/>
    </source>
</evidence>
<dbReference type="Gene3D" id="1.10.287.180">
    <property type="entry name" value="Transcription elongation factor, GreA/GreB, N-terminal domain"/>
    <property type="match status" value="1"/>
</dbReference>
<comment type="caution">
    <text evidence="12">The sequence shown here is derived from an EMBL/GenBank/DDBJ whole genome shotgun (WGS) entry which is preliminary data.</text>
</comment>
<keyword evidence="12" id="KW-0648">Protein biosynthesis</keyword>
<dbReference type="Gene3D" id="3.10.50.30">
    <property type="entry name" value="Transcription elongation factor, GreA/GreB, C-terminal domain"/>
    <property type="match status" value="1"/>
</dbReference>
<dbReference type="PROSITE" id="PS00829">
    <property type="entry name" value="GREAB_1"/>
    <property type="match status" value="1"/>
</dbReference>
<evidence type="ECO:0000313" key="13">
    <source>
        <dbReference type="Proteomes" id="UP001157126"/>
    </source>
</evidence>
<keyword evidence="12" id="KW-0251">Elongation factor</keyword>
<evidence type="ECO:0000256" key="7">
    <source>
        <dbReference type="ARBA" id="ARBA00030776"/>
    </source>
</evidence>
<keyword evidence="4 8" id="KW-0238">DNA-binding</keyword>
<protein>
    <recommendedName>
        <fullName evidence="2 8">Transcription elongation factor GreA</fullName>
    </recommendedName>
    <alternativeName>
        <fullName evidence="7 8">Transcript cleavage factor GreA</fullName>
    </alternativeName>
</protein>
<evidence type="ECO:0000256" key="5">
    <source>
        <dbReference type="ARBA" id="ARBA00023163"/>
    </source>
</evidence>
<dbReference type="RefSeq" id="WP_284304327.1">
    <property type="nucleotide sequence ID" value="NZ_BSUO01000001.1"/>
</dbReference>
<dbReference type="InterPro" id="IPR028624">
    <property type="entry name" value="Tscrpt_elong_fac_GreA/B"/>
</dbReference>
<dbReference type="InterPro" id="IPR001437">
    <property type="entry name" value="Tscrpt_elong_fac_GreA/B_C"/>
</dbReference>
<dbReference type="SUPFAM" id="SSF46557">
    <property type="entry name" value="GreA transcript cleavage protein, N-terminal domain"/>
    <property type="match status" value="1"/>
</dbReference>
<organism evidence="12 13">
    <name type="scientific">Mobilicoccus caccae</name>
    <dbReference type="NCBI Taxonomy" id="1859295"/>
    <lineage>
        <taxon>Bacteria</taxon>
        <taxon>Bacillati</taxon>
        <taxon>Actinomycetota</taxon>
        <taxon>Actinomycetes</taxon>
        <taxon>Micrococcales</taxon>
        <taxon>Dermatophilaceae</taxon>
        <taxon>Mobilicoccus</taxon>
    </lineage>
</organism>
<dbReference type="InterPro" id="IPR036953">
    <property type="entry name" value="GreA/GreB_C_sf"/>
</dbReference>
<dbReference type="PANTHER" id="PTHR30437:SF4">
    <property type="entry name" value="TRANSCRIPTION ELONGATION FACTOR GREA"/>
    <property type="match status" value="1"/>
</dbReference>
<dbReference type="PANTHER" id="PTHR30437">
    <property type="entry name" value="TRANSCRIPTION ELONGATION FACTOR GREA"/>
    <property type="match status" value="1"/>
</dbReference>
<proteinExistence type="inferred from homology"/>
<dbReference type="HAMAP" id="MF_00105">
    <property type="entry name" value="GreA_GreB"/>
    <property type="match status" value="1"/>
</dbReference>
<dbReference type="Pfam" id="PF01272">
    <property type="entry name" value="GreA_GreB"/>
    <property type="match status" value="1"/>
</dbReference>
<dbReference type="InterPro" id="IPR018151">
    <property type="entry name" value="TF_GreA/GreB_CS"/>
</dbReference>
<dbReference type="Proteomes" id="UP001157126">
    <property type="component" value="Unassembled WGS sequence"/>
</dbReference>
<dbReference type="NCBIfam" id="NF001262">
    <property type="entry name" value="PRK00226.1-3"/>
    <property type="match status" value="1"/>
</dbReference>
<dbReference type="EMBL" id="BSUO01000001">
    <property type="protein sequence ID" value="GMA40666.1"/>
    <property type="molecule type" value="Genomic_DNA"/>
</dbReference>
<keyword evidence="3 8" id="KW-0805">Transcription regulation</keyword>
<name>A0ABQ6IUC6_9MICO</name>
<evidence type="ECO:0000256" key="3">
    <source>
        <dbReference type="ARBA" id="ARBA00023015"/>
    </source>
</evidence>
<dbReference type="Pfam" id="PF03449">
    <property type="entry name" value="GreA_GreB_N"/>
    <property type="match status" value="1"/>
</dbReference>
<gene>
    <name evidence="8 12" type="primary">greA</name>
    <name evidence="12" type="ORF">GCM10025883_27110</name>
</gene>
<keyword evidence="13" id="KW-1185">Reference proteome</keyword>
<keyword evidence="5 8" id="KW-0804">Transcription</keyword>
<feature type="region of interest" description="Disordered" evidence="9">
    <location>
        <begin position="42"/>
        <end position="61"/>
    </location>
</feature>
<dbReference type="SUPFAM" id="SSF54534">
    <property type="entry name" value="FKBP-like"/>
    <property type="match status" value="1"/>
</dbReference>
<evidence type="ECO:0000256" key="9">
    <source>
        <dbReference type="SAM" id="MobiDB-lite"/>
    </source>
</evidence>
<dbReference type="GO" id="GO:0003746">
    <property type="term" value="F:translation elongation factor activity"/>
    <property type="evidence" value="ECO:0007669"/>
    <property type="project" value="UniProtKB-KW"/>
</dbReference>
<evidence type="ECO:0000259" key="11">
    <source>
        <dbReference type="Pfam" id="PF03449"/>
    </source>
</evidence>
<dbReference type="InterPro" id="IPR023459">
    <property type="entry name" value="Tscrpt_elong_fac_GreA/B_fam"/>
</dbReference>